<dbReference type="GeneID" id="63854633"/>
<evidence type="ECO:0000313" key="2">
    <source>
        <dbReference type="EMBL" id="KAF1841088.1"/>
    </source>
</evidence>
<feature type="signal peptide" evidence="1">
    <location>
        <begin position="1"/>
        <end position="18"/>
    </location>
</feature>
<dbReference type="OrthoDB" id="5337308at2759"/>
<reference evidence="2" key="1">
    <citation type="submission" date="2020-01" db="EMBL/GenBank/DDBJ databases">
        <authorList>
            <consortium name="DOE Joint Genome Institute"/>
            <person name="Haridas S."/>
            <person name="Albert R."/>
            <person name="Binder M."/>
            <person name="Bloem J."/>
            <person name="Labutti K."/>
            <person name="Salamov A."/>
            <person name="Andreopoulos B."/>
            <person name="Baker S.E."/>
            <person name="Barry K."/>
            <person name="Bills G."/>
            <person name="Bluhm B.H."/>
            <person name="Cannon C."/>
            <person name="Castanera R."/>
            <person name="Culley D.E."/>
            <person name="Daum C."/>
            <person name="Ezra D."/>
            <person name="Gonzalez J.B."/>
            <person name="Henrissat B."/>
            <person name="Kuo A."/>
            <person name="Liang C."/>
            <person name="Lipzen A."/>
            <person name="Lutzoni F."/>
            <person name="Magnuson J."/>
            <person name="Mondo S."/>
            <person name="Nolan M."/>
            <person name="Ohm R."/>
            <person name="Pangilinan J."/>
            <person name="Park H.-J."/>
            <person name="Ramirez L."/>
            <person name="Alfaro M."/>
            <person name="Sun H."/>
            <person name="Tritt A."/>
            <person name="Yoshinaga Y."/>
            <person name="Zwiers L.-H."/>
            <person name="Turgeon B.G."/>
            <person name="Goodwin S.B."/>
            <person name="Spatafora J.W."/>
            <person name="Crous P.W."/>
            <person name="Grigoriev I.V."/>
        </authorList>
    </citation>
    <scope>NUCLEOTIDE SEQUENCE</scope>
    <source>
        <strain evidence="2">CBS 394.84</strain>
    </source>
</reference>
<dbReference type="AlphaFoldDB" id="A0A9P4L4P1"/>
<evidence type="ECO:0000256" key="1">
    <source>
        <dbReference type="SAM" id="SignalP"/>
    </source>
</evidence>
<name>A0A9P4L4P1_9PLEO</name>
<accession>A0A9P4L4P1</accession>
<dbReference type="RefSeq" id="XP_040783651.1">
    <property type="nucleotide sequence ID" value="XM_040937383.1"/>
</dbReference>
<comment type="caution">
    <text evidence="2">The sequence shown here is derived from an EMBL/GenBank/DDBJ whole genome shotgun (WGS) entry which is preliminary data.</text>
</comment>
<proteinExistence type="predicted"/>
<feature type="chain" id="PRO_5040108143" evidence="1">
    <location>
        <begin position="19"/>
        <end position="405"/>
    </location>
</feature>
<gene>
    <name evidence="2" type="ORF">K460DRAFT_410480</name>
</gene>
<sequence length="405" mass="45094">MQVTALIGLLVLLGFALSNSDDNSLDTFLRDLPPSSFNLSRLIHGSTKLEDFSNPQKAWPEDEVPTPANEQLWCKSVAKGTTLLDAMSYSDADAGRVFSPPRPSARSLWSLEHLKPWGWNIYPNKGPDWCNWESDGYWGFANFIRSKGISDKCVADGGLWDVSIVMHAEMSDIEPDDQKYKGPDGRERRITAAEYNIGINGKQGGVIAFKRYGPAQRAKILEPPVPEDQFPPLKSSSDIIWALWEKHVLPNAELKDKGNINFFMSLSIENKDTNQILKRALNQANSDLTRAGRTFDMSTEEGRAILGSPNAIAFAYFLIQHKAELGNKIIDAVHAMECETSHQSPCLFFTVKRYEEHRKPPALAPNAQLGPAAARDTKGFIALHQKHNLMRVHTMHIGSGPALMI</sequence>
<evidence type="ECO:0000313" key="3">
    <source>
        <dbReference type="Proteomes" id="UP000800039"/>
    </source>
</evidence>
<organism evidence="2 3">
    <name type="scientific">Cucurbitaria berberidis CBS 394.84</name>
    <dbReference type="NCBI Taxonomy" id="1168544"/>
    <lineage>
        <taxon>Eukaryota</taxon>
        <taxon>Fungi</taxon>
        <taxon>Dikarya</taxon>
        <taxon>Ascomycota</taxon>
        <taxon>Pezizomycotina</taxon>
        <taxon>Dothideomycetes</taxon>
        <taxon>Pleosporomycetidae</taxon>
        <taxon>Pleosporales</taxon>
        <taxon>Pleosporineae</taxon>
        <taxon>Cucurbitariaceae</taxon>
        <taxon>Cucurbitaria</taxon>
    </lineage>
</organism>
<protein>
    <submittedName>
        <fullName evidence="2">Uncharacterized protein</fullName>
    </submittedName>
</protein>
<dbReference type="Proteomes" id="UP000800039">
    <property type="component" value="Unassembled WGS sequence"/>
</dbReference>
<dbReference type="EMBL" id="ML976619">
    <property type="protein sequence ID" value="KAF1841088.1"/>
    <property type="molecule type" value="Genomic_DNA"/>
</dbReference>
<keyword evidence="3" id="KW-1185">Reference proteome</keyword>
<keyword evidence="1" id="KW-0732">Signal</keyword>